<dbReference type="Proteomes" id="UP000241118">
    <property type="component" value="Unassembled WGS sequence"/>
</dbReference>
<keyword evidence="4" id="KW-0067">ATP-binding</keyword>
<dbReference type="Pfam" id="PF13361">
    <property type="entry name" value="UvrD_C"/>
    <property type="match status" value="1"/>
</dbReference>
<keyword evidence="2" id="KW-0378">Hydrolase</keyword>
<dbReference type="GO" id="GO:0005829">
    <property type="term" value="C:cytosol"/>
    <property type="evidence" value="ECO:0007669"/>
    <property type="project" value="TreeGrafter"/>
</dbReference>
<evidence type="ECO:0000256" key="2">
    <source>
        <dbReference type="ARBA" id="ARBA00022801"/>
    </source>
</evidence>
<dbReference type="InterPro" id="IPR014017">
    <property type="entry name" value="DNA_helicase_UvrD-like_C"/>
</dbReference>
<keyword evidence="1" id="KW-0547">Nucleotide-binding</keyword>
<evidence type="ECO:0000256" key="6">
    <source>
        <dbReference type="ARBA" id="ARBA00034617"/>
    </source>
</evidence>
<keyword evidence="5" id="KW-0413">Isomerase</keyword>
<feature type="domain" description="UvrD-like helicase ATP-binding" evidence="9">
    <location>
        <begin position="129"/>
        <end position="212"/>
    </location>
</feature>
<gene>
    <name evidence="11" type="ORF">B0I31_103757</name>
</gene>
<dbReference type="InterPro" id="IPR027417">
    <property type="entry name" value="P-loop_NTPase"/>
</dbReference>
<dbReference type="AlphaFoldDB" id="A0A2P8IEW4"/>
<dbReference type="SUPFAM" id="SSF52540">
    <property type="entry name" value="P-loop containing nucleoside triphosphate hydrolases"/>
    <property type="match status" value="1"/>
</dbReference>
<dbReference type="InterPro" id="IPR014016">
    <property type="entry name" value="UvrD-like_ATP-bd"/>
</dbReference>
<proteinExistence type="predicted"/>
<evidence type="ECO:0000256" key="5">
    <source>
        <dbReference type="ARBA" id="ARBA00023235"/>
    </source>
</evidence>
<evidence type="ECO:0000256" key="1">
    <source>
        <dbReference type="ARBA" id="ARBA00022741"/>
    </source>
</evidence>
<evidence type="ECO:0000256" key="8">
    <source>
        <dbReference type="ARBA" id="ARBA00048988"/>
    </source>
</evidence>
<dbReference type="Pfam" id="PF00580">
    <property type="entry name" value="UvrD-helicase"/>
    <property type="match status" value="1"/>
</dbReference>
<evidence type="ECO:0000256" key="4">
    <source>
        <dbReference type="ARBA" id="ARBA00022840"/>
    </source>
</evidence>
<sequence>MPKSGGKTLLVTFNGALVTYLRELVGPDDDVKVEQYHKFAIDYIRTLSPDPLLICPRDRRVELIERAVNEVRSRARSRRAVLDRPVGFFLDELDWLAGHGITNFAEYVNGHVQRVGRNYGLAPSDRTIVNQIRIRYRQLLAENRYEHDLSDLAGVLRRKLTESHKEPQYRHVVIDEGQDFSPEMIRSLTEIVPKDGTVTFFGDYAQQIYGSRVSWKSLGLLVEPKDLVRFDRNYRNTKQIARLAEAVADTPFFKDDVELVSPLPPQRDGDAPLLVEAFSKSMQIAEAVHMAENLLVDRKVSRRKIHQVAILLRNDDWDDEIEIISDRNNRVTRLHKGMKVWAYGPGIFYGPYAEARGLEFDAVVLPFCDADELPSKSSIEVFGATEAMMKQARELYIAVTRAKTELVILYSGSLTSLLPGEESDIYDRSTTR</sequence>
<evidence type="ECO:0000313" key="12">
    <source>
        <dbReference type="Proteomes" id="UP000241118"/>
    </source>
</evidence>
<dbReference type="GO" id="GO:0016887">
    <property type="term" value="F:ATP hydrolysis activity"/>
    <property type="evidence" value="ECO:0007669"/>
    <property type="project" value="RHEA"/>
</dbReference>
<comment type="catalytic activity">
    <reaction evidence="6">
        <text>Couples ATP hydrolysis with the unwinding of duplex DNA by translocating in the 3'-5' direction.</text>
        <dbReference type="EC" id="5.6.2.4"/>
    </reaction>
</comment>
<evidence type="ECO:0000256" key="7">
    <source>
        <dbReference type="ARBA" id="ARBA00034808"/>
    </source>
</evidence>
<evidence type="ECO:0000313" key="11">
    <source>
        <dbReference type="EMBL" id="PSL56997.1"/>
    </source>
</evidence>
<dbReference type="GO" id="GO:0005524">
    <property type="term" value="F:ATP binding"/>
    <property type="evidence" value="ECO:0007669"/>
    <property type="project" value="UniProtKB-KW"/>
</dbReference>
<keyword evidence="12" id="KW-1185">Reference proteome</keyword>
<accession>A0A2P8IEW4</accession>
<organism evidence="11 12">
    <name type="scientific">Saccharothrix carnea</name>
    <dbReference type="NCBI Taxonomy" id="1280637"/>
    <lineage>
        <taxon>Bacteria</taxon>
        <taxon>Bacillati</taxon>
        <taxon>Actinomycetota</taxon>
        <taxon>Actinomycetes</taxon>
        <taxon>Pseudonocardiales</taxon>
        <taxon>Pseudonocardiaceae</taxon>
        <taxon>Saccharothrix</taxon>
    </lineage>
</organism>
<evidence type="ECO:0000256" key="3">
    <source>
        <dbReference type="ARBA" id="ARBA00022806"/>
    </source>
</evidence>
<evidence type="ECO:0000259" key="10">
    <source>
        <dbReference type="Pfam" id="PF13361"/>
    </source>
</evidence>
<dbReference type="EC" id="5.6.2.4" evidence="7"/>
<name>A0A2P8IEW4_SACCR</name>
<feature type="domain" description="UvrD-like helicase C-terminal" evidence="10">
    <location>
        <begin position="355"/>
        <end position="411"/>
    </location>
</feature>
<dbReference type="GO" id="GO:0000725">
    <property type="term" value="P:recombinational repair"/>
    <property type="evidence" value="ECO:0007669"/>
    <property type="project" value="TreeGrafter"/>
</dbReference>
<dbReference type="Gene3D" id="3.40.50.300">
    <property type="entry name" value="P-loop containing nucleotide triphosphate hydrolases"/>
    <property type="match status" value="2"/>
</dbReference>
<evidence type="ECO:0000259" key="9">
    <source>
        <dbReference type="Pfam" id="PF00580"/>
    </source>
</evidence>
<dbReference type="PANTHER" id="PTHR11070">
    <property type="entry name" value="UVRD / RECB / PCRA DNA HELICASE FAMILY MEMBER"/>
    <property type="match status" value="1"/>
</dbReference>
<dbReference type="PANTHER" id="PTHR11070:SF3">
    <property type="entry name" value="DNA 3'-5' HELICASE"/>
    <property type="match status" value="1"/>
</dbReference>
<dbReference type="InterPro" id="IPR000212">
    <property type="entry name" value="DNA_helicase_UvrD/REP"/>
</dbReference>
<comment type="catalytic activity">
    <reaction evidence="8">
        <text>ATP + H2O = ADP + phosphate + H(+)</text>
        <dbReference type="Rhea" id="RHEA:13065"/>
        <dbReference type="ChEBI" id="CHEBI:15377"/>
        <dbReference type="ChEBI" id="CHEBI:15378"/>
        <dbReference type="ChEBI" id="CHEBI:30616"/>
        <dbReference type="ChEBI" id="CHEBI:43474"/>
        <dbReference type="ChEBI" id="CHEBI:456216"/>
        <dbReference type="EC" id="5.6.2.4"/>
    </reaction>
</comment>
<dbReference type="GO" id="GO:0003677">
    <property type="term" value="F:DNA binding"/>
    <property type="evidence" value="ECO:0007669"/>
    <property type="project" value="InterPro"/>
</dbReference>
<dbReference type="GO" id="GO:0043138">
    <property type="term" value="F:3'-5' DNA helicase activity"/>
    <property type="evidence" value="ECO:0007669"/>
    <property type="project" value="UniProtKB-EC"/>
</dbReference>
<dbReference type="EMBL" id="PYAX01000003">
    <property type="protein sequence ID" value="PSL56997.1"/>
    <property type="molecule type" value="Genomic_DNA"/>
</dbReference>
<comment type="caution">
    <text evidence="11">The sequence shown here is derived from an EMBL/GenBank/DDBJ whole genome shotgun (WGS) entry which is preliminary data.</text>
</comment>
<protein>
    <recommendedName>
        <fullName evidence="7">DNA 3'-5' helicase</fullName>
        <ecNumber evidence="7">5.6.2.4</ecNumber>
    </recommendedName>
</protein>
<keyword evidence="3" id="KW-0347">Helicase</keyword>
<reference evidence="11 12" key="1">
    <citation type="submission" date="2018-03" db="EMBL/GenBank/DDBJ databases">
        <title>Genomic Encyclopedia of Type Strains, Phase III (KMG-III): the genomes of soil and plant-associated and newly described type strains.</title>
        <authorList>
            <person name="Whitman W."/>
        </authorList>
    </citation>
    <scope>NUCLEOTIDE SEQUENCE [LARGE SCALE GENOMIC DNA]</scope>
    <source>
        <strain evidence="11 12">CGMCC 4.7097</strain>
    </source>
</reference>